<evidence type="ECO:0000256" key="1">
    <source>
        <dbReference type="SAM" id="MobiDB-lite"/>
    </source>
</evidence>
<feature type="compositionally biased region" description="Gly residues" evidence="1">
    <location>
        <begin position="2063"/>
        <end position="2081"/>
    </location>
</feature>
<feature type="compositionally biased region" description="Low complexity" evidence="1">
    <location>
        <begin position="1688"/>
        <end position="1704"/>
    </location>
</feature>
<feature type="compositionally biased region" description="Low complexity" evidence="1">
    <location>
        <begin position="961"/>
        <end position="985"/>
    </location>
</feature>
<feature type="region of interest" description="Disordered" evidence="1">
    <location>
        <begin position="325"/>
        <end position="432"/>
    </location>
</feature>
<feature type="compositionally biased region" description="Polar residues" evidence="1">
    <location>
        <begin position="720"/>
        <end position="741"/>
    </location>
</feature>
<feature type="compositionally biased region" description="Polar residues" evidence="1">
    <location>
        <begin position="2252"/>
        <end position="2264"/>
    </location>
</feature>
<feature type="region of interest" description="Disordered" evidence="1">
    <location>
        <begin position="1821"/>
        <end position="1845"/>
    </location>
</feature>
<feature type="compositionally biased region" description="Low complexity" evidence="1">
    <location>
        <begin position="2480"/>
        <end position="2490"/>
    </location>
</feature>
<feature type="region of interest" description="Disordered" evidence="1">
    <location>
        <begin position="1204"/>
        <end position="1242"/>
    </location>
</feature>
<feature type="compositionally biased region" description="Acidic residues" evidence="1">
    <location>
        <begin position="1941"/>
        <end position="1952"/>
    </location>
</feature>
<feature type="region of interest" description="Disordered" evidence="1">
    <location>
        <begin position="625"/>
        <end position="985"/>
    </location>
</feature>
<feature type="compositionally biased region" description="Low complexity" evidence="1">
    <location>
        <begin position="758"/>
        <end position="784"/>
    </location>
</feature>
<protein>
    <submittedName>
        <fullName evidence="2">Uncharacterized protein</fullName>
    </submittedName>
</protein>
<comment type="caution">
    <text evidence="2">The sequence shown here is derived from an EMBL/GenBank/DDBJ whole genome shotgun (WGS) entry which is preliminary data.</text>
</comment>
<feature type="compositionally biased region" description="Polar residues" evidence="1">
    <location>
        <begin position="1018"/>
        <end position="1031"/>
    </location>
</feature>
<feature type="compositionally biased region" description="Basic and acidic residues" evidence="1">
    <location>
        <begin position="878"/>
        <end position="915"/>
    </location>
</feature>
<feature type="compositionally biased region" description="Low complexity" evidence="1">
    <location>
        <begin position="2273"/>
        <end position="2292"/>
    </location>
</feature>
<feature type="region of interest" description="Disordered" evidence="1">
    <location>
        <begin position="1121"/>
        <end position="1147"/>
    </location>
</feature>
<name>A0A8H4QHD5_9AGAR</name>
<gene>
    <name evidence="2" type="ORF">D9613_006467</name>
</gene>
<feature type="compositionally biased region" description="Gly residues" evidence="1">
    <location>
        <begin position="1438"/>
        <end position="1447"/>
    </location>
</feature>
<evidence type="ECO:0000313" key="3">
    <source>
        <dbReference type="Proteomes" id="UP000521872"/>
    </source>
</evidence>
<feature type="compositionally biased region" description="Basic and acidic residues" evidence="1">
    <location>
        <begin position="1498"/>
        <end position="1541"/>
    </location>
</feature>
<feature type="compositionally biased region" description="Polar residues" evidence="1">
    <location>
        <begin position="1982"/>
        <end position="1992"/>
    </location>
</feature>
<feature type="compositionally biased region" description="Low complexity" evidence="1">
    <location>
        <begin position="999"/>
        <end position="1008"/>
    </location>
</feature>
<feature type="region of interest" description="Disordered" evidence="1">
    <location>
        <begin position="1365"/>
        <end position="1447"/>
    </location>
</feature>
<feature type="compositionally biased region" description="Low complexity" evidence="1">
    <location>
        <begin position="848"/>
        <end position="866"/>
    </location>
</feature>
<feature type="compositionally biased region" description="Basic and acidic residues" evidence="1">
    <location>
        <begin position="1077"/>
        <end position="1104"/>
    </location>
</feature>
<feature type="region of interest" description="Disordered" evidence="1">
    <location>
        <begin position="1256"/>
        <end position="1291"/>
    </location>
</feature>
<feature type="compositionally biased region" description="Low complexity" evidence="1">
    <location>
        <begin position="685"/>
        <end position="716"/>
    </location>
</feature>
<feature type="region of interest" description="Disordered" evidence="1">
    <location>
        <begin position="1459"/>
        <end position="1572"/>
    </location>
</feature>
<accession>A0A8H4QHD5</accession>
<feature type="compositionally biased region" description="Basic and acidic residues" evidence="1">
    <location>
        <begin position="1266"/>
        <end position="1283"/>
    </location>
</feature>
<feature type="region of interest" description="Disordered" evidence="1">
    <location>
        <begin position="1"/>
        <end position="227"/>
    </location>
</feature>
<reference evidence="2 3" key="1">
    <citation type="submission" date="2019-12" db="EMBL/GenBank/DDBJ databases">
        <authorList>
            <person name="Floudas D."/>
            <person name="Bentzer J."/>
            <person name="Ahren D."/>
            <person name="Johansson T."/>
            <person name="Persson P."/>
            <person name="Tunlid A."/>
        </authorList>
    </citation>
    <scope>NUCLEOTIDE SEQUENCE [LARGE SCALE GENOMIC DNA]</scope>
    <source>
        <strain evidence="2 3">CBS 102.39</strain>
    </source>
</reference>
<feature type="region of interest" description="Disordered" evidence="1">
    <location>
        <begin position="2015"/>
        <end position="2621"/>
    </location>
</feature>
<feature type="compositionally biased region" description="Polar residues" evidence="1">
    <location>
        <begin position="919"/>
        <end position="929"/>
    </location>
</feature>
<feature type="compositionally biased region" description="Low complexity" evidence="1">
    <location>
        <begin position="1121"/>
        <end position="1134"/>
    </location>
</feature>
<feature type="region of interest" description="Disordered" evidence="1">
    <location>
        <begin position="466"/>
        <end position="538"/>
    </location>
</feature>
<feature type="compositionally biased region" description="Low complexity" evidence="1">
    <location>
        <begin position="2413"/>
        <end position="2442"/>
    </location>
</feature>
<feature type="compositionally biased region" description="Low complexity" evidence="1">
    <location>
        <begin position="32"/>
        <end position="62"/>
    </location>
</feature>
<feature type="compositionally biased region" description="Basic residues" evidence="1">
    <location>
        <begin position="1910"/>
        <end position="1923"/>
    </location>
</feature>
<evidence type="ECO:0000313" key="2">
    <source>
        <dbReference type="EMBL" id="KAF4610776.1"/>
    </source>
</evidence>
<sequence length="2653" mass="275364">MNNHSNHSDTNISRTNEKSTRRGGAPPPPYMYQPQTPSQRVRSISGSTTTSTHSSTSRRSALPTPPTPPRVPSQQNSSRPTPTPSPTPRRAASASATGTPPRSRIPSLTPPRVPVSTSKLTPSPPGGRKPSLASPLPPSPLVPPPSSSSPPAHANTTQSNGRPPPLPLNQTHGRRLSLSSPPSYARTPASVWQNTSLIPLAKPKDNTPPKPTLSNGNGHISKPSVNLSSIVVPDSPSTGEMMRRVLGAPLVPGPVAADASKGGGDGVGYAGVGVQPSLSYAVSREESTSARRKTISAAATSVLANGQSTATSTMNAAANTTGESTKFGLIGRTRSLSKPKPIVHPVSDKEKEGEKEKEKEKRKPNVLRRRPSITNPSGPSSPAFNSPAFSSRKIPMPSPSATPKMFLNPPPTPGPPRDVDMAGRYSHDGYKDTEMDNAYGGIQLVNDADSYNSRISSTRPLLAETALGGAHGPSHPDHVEDKNRRFRHGHGHENEDNGHGSTAFTNGPGGLVEAHSFPTAMSGTSNGASTGGGGLGLASDHSGSGMDYSGSTHGAFLVPLPSSLSSSPSLSPSLSASGVHVPAKGGESKIGSVFDQHQQQLRREHHQHGHGQELLGREVMQDHREGTGTAGAGRSYQHQSQSQSGSVGSNGNNNSFGTSTNHPIPHHQHYPLSRPQPSTSQPQVQHSPSQGPAPQAQPNTPQHQLHPQLQQQTRLHTAYHQLTTPTPQAQVRIPVQSQSQLPRLYPRREDTSMSSDYTTAPTSGTPSTSTSAFTSAAGPSGSTTRKPVLSSPGNIQRSTSASATLSKSAHHQQKHQQQQSQHPHHQRLAVPGQDRYPHPYAIAGANGSSSSSLMVPPSPSSSVGVPGVAGPGGSGRSRSAERGESERVHQERGKDAQREKEKEPEKAPEKKEKSKATKRLTSLMTSLSLPHTHKSMSSPASSSPVSSSSSPSKSQAKLRLSGMNKSSSTLGSSNSHLQTNTNANTNTAVAANVSATLGALLPSSPSASNTRARLGPSLSPSSVSAARNKPSSLAEEAVEQTPASSLVEAYKRQERERERLERLARGEEEEEEVQVTVEDHAGDELHPVEERTTKDGEEKKEDNNLLKRPVLMSVDSYYGNTNANATTNTGTGTNEGHQSLSAGTTPTSVWVESGKGGRGGKVDGGLPGPGAGAGLNEVERHLRMQLEKRSGLDMMKAREMMMAPATPAASSHQNEAQASTTRPTPLSVAPEARQKAAQSYATTADGDSVFDLLARARAADEDDDDLPRRGGDDRERHQEEGARQAEGGGGGFEVLERTILGNHGTTSGNDSNAHVSAGMTNMNADANVRDSQASTATNPDPTPYYTVFGSLNWKSDGIVNGLGSSLTPGPASVGTPGGLPSAPSGSREKEKTSARKTLTKKVSLSGLGLFGRGAGKEEGMNSPVTPSRGVPRPSLQLAGGGASAGAGAMGGLGGRSVSVQAAGMSGGGAGGGRGRKSEDGGHRSSSKLHHSQSHGHAQQHEQHQRVPRRSFTEDPTKASKRGVSRERVGGRAMSRERERAGHGHGQGKESISATLSSPVSASPSGSSNAGGGRFWKLMKRISVGGGLRDKYQHDQGATAGGGAAAAEGGGGYGGQGRGETPPPVPALPELKHLVGGGLGNIGGIVNLNADIGGPASKPPSSSTSPPPQPSPTHTNANSTPTSAHPGMGRPSTTTRSSSPNTGTSVFSSEELGNSTSSRSFKYFHRTISAKSSNSSLGEELPSGSKIGGGLRRVDISGSDVNVTEHGYDPSVASSSIPTTNTSSMPPTPSTEKDKDKNQLRMALGPIVLPAQRLTKRLSKLGLGTSSSSTSGGSGGSSPLATVVPGGGGMMDRERGNDEWTIVRTPSVELPSLPLPPSASARSRKAMTVLVTGGVANGASGQIYVPGGGRAKGKSGLKAPRRTAKGKDASGEESASSKGDEGSETENEYESESDGLVRPPLNVSAVALQRRFSTPDGHLHPSSARSPVHNYSNGGYGTSEYDVYRHVDPRLSMTINESARFVPEPSTSSQSGRSSRVSNSRLSSSRPVSSVLSPSSAYPSSAGGFDGITGGIASAVGGGGSRGSLDFDFGSSSASTVRGEEEVEDFDDDEYEEEEDWGFTTEGAINAFPPRRRQSSRRPVMDDDDTFEIGGPCAGSGGYGGTDAGGYGGDVSPTIPSFVVDETEVVNRFKKVDRKGGDAAADTSSAVPFPSTSSRSPARDAEDESSGSDAESESESTPPASATSPSIHAIWTTPGTDTISTMNTLSSSSPPPHVVHAPIPAQTIISPASTSGTSPPPRPQRSAQRPTPPAVGGMTGKNSSPSASHGGQDPSSPNLLTEATPSVNLGHTARQEASERQPQHKQHEENAAMMERTRMKHDSTMSTDTIRPSPSAMVPSGSGRPEGQRRSSHSHAMSVPSASVTTSSVSSSSSTTVASSSTTRVAVGPGSGSKSTPVSPVIGPHMKPAFNLPSSPVPFPSVHRTTTSTVTATSTNMNASDQKSRKGKHSSSSSFSKKLSKSFSSLSGHGHSHQKSTNVPVPILPSGRASTSSAATRPSTAHSEGRKSMSAVGKRPATAGGEASPTSAVHYSDSSRSEDSGSGSEWKELSMDRDQDEVEKQKNKYALTEEEKAERWADLLLKSEKAGGTLHIDVGIGF</sequence>
<feature type="compositionally biased region" description="Basic and acidic residues" evidence="1">
    <location>
        <begin position="2588"/>
        <end position="2621"/>
    </location>
</feature>
<feature type="compositionally biased region" description="Polar residues" evidence="1">
    <location>
        <begin position="1135"/>
        <end position="1147"/>
    </location>
</feature>
<feature type="compositionally biased region" description="Low complexity" evidence="1">
    <location>
        <begin position="2505"/>
        <end position="2524"/>
    </location>
</feature>
<feature type="compositionally biased region" description="Low complexity" evidence="1">
    <location>
        <begin position="635"/>
        <end position="659"/>
    </location>
</feature>
<feature type="compositionally biased region" description="Basic and acidic residues" evidence="1">
    <location>
        <begin position="474"/>
        <end position="483"/>
    </location>
</feature>
<keyword evidence="3" id="KW-1185">Reference proteome</keyword>
<feature type="compositionally biased region" description="Basic and acidic residues" evidence="1">
    <location>
        <begin position="346"/>
        <end position="363"/>
    </location>
</feature>
<feature type="compositionally biased region" description="Low complexity" evidence="1">
    <location>
        <begin position="562"/>
        <end position="575"/>
    </location>
</feature>
<feature type="compositionally biased region" description="Pro residues" evidence="1">
    <location>
        <begin position="135"/>
        <end position="148"/>
    </location>
</feature>
<feature type="compositionally biased region" description="Low complexity" evidence="1">
    <location>
        <begin position="375"/>
        <end position="391"/>
    </location>
</feature>
<dbReference type="Proteomes" id="UP000521872">
    <property type="component" value="Unassembled WGS sequence"/>
</dbReference>
<feature type="compositionally biased region" description="Low complexity" evidence="1">
    <location>
        <begin position="1550"/>
        <end position="1567"/>
    </location>
</feature>
<feature type="compositionally biased region" description="Polar residues" evidence="1">
    <location>
        <begin position="1"/>
        <end position="14"/>
    </location>
</feature>
<feature type="compositionally biased region" description="Low complexity" evidence="1">
    <location>
        <begin position="2024"/>
        <end position="2060"/>
    </location>
</feature>
<feature type="compositionally biased region" description="Polar residues" evidence="1">
    <location>
        <begin position="675"/>
        <end position="684"/>
    </location>
</feature>
<feature type="compositionally biased region" description="Low complexity" evidence="1">
    <location>
        <begin position="1821"/>
        <end position="1830"/>
    </location>
</feature>
<feature type="compositionally biased region" description="Polar residues" evidence="1">
    <location>
        <begin position="212"/>
        <end position="227"/>
    </location>
</feature>
<feature type="compositionally biased region" description="Low complexity" evidence="1">
    <location>
        <begin position="798"/>
        <end position="807"/>
    </location>
</feature>
<feature type="compositionally biased region" description="Low complexity" evidence="1">
    <location>
        <begin position="88"/>
        <end position="102"/>
    </location>
</feature>
<feature type="compositionally biased region" description="Low complexity" evidence="1">
    <location>
        <begin position="1649"/>
        <end position="1663"/>
    </location>
</feature>
<feature type="region of interest" description="Disordered" evidence="1">
    <location>
        <begin position="1592"/>
        <end position="1631"/>
    </location>
</feature>
<feature type="compositionally biased region" description="Basic and acidic residues" evidence="1">
    <location>
        <begin position="2348"/>
        <end position="2378"/>
    </location>
</feature>
<feature type="compositionally biased region" description="Low complexity" evidence="1">
    <location>
        <begin position="2082"/>
        <end position="2094"/>
    </location>
</feature>
<feature type="compositionally biased region" description="Low complexity" evidence="1">
    <location>
        <begin position="935"/>
        <end position="954"/>
    </location>
</feature>
<feature type="compositionally biased region" description="Basic residues" evidence="1">
    <location>
        <begin position="1484"/>
        <end position="1493"/>
    </location>
</feature>
<feature type="compositionally biased region" description="Acidic residues" evidence="1">
    <location>
        <begin position="2220"/>
        <end position="2233"/>
    </location>
</feature>
<feature type="compositionally biased region" description="Polar residues" evidence="1">
    <location>
        <begin position="1210"/>
        <end position="1224"/>
    </location>
</feature>
<feature type="region of interest" description="Disordered" evidence="1">
    <location>
        <begin position="1649"/>
        <end position="1797"/>
    </location>
</feature>
<feature type="compositionally biased region" description="Polar residues" evidence="1">
    <location>
        <begin position="2315"/>
        <end position="2344"/>
    </location>
</feature>
<feature type="region of interest" description="Disordered" evidence="1">
    <location>
        <begin position="999"/>
        <end position="1104"/>
    </location>
</feature>
<feature type="compositionally biased region" description="Gly residues" evidence="1">
    <location>
        <begin position="1598"/>
        <end position="1617"/>
    </location>
</feature>
<feature type="compositionally biased region" description="Low complexity" evidence="1">
    <location>
        <begin position="2540"/>
        <end position="2557"/>
    </location>
</feature>
<feature type="compositionally biased region" description="Gly residues" evidence="1">
    <location>
        <begin position="2151"/>
        <end position="2168"/>
    </location>
</feature>
<feature type="compositionally biased region" description="Basic and acidic residues" evidence="1">
    <location>
        <begin position="417"/>
        <end position="432"/>
    </location>
</feature>
<proteinExistence type="predicted"/>
<organism evidence="2 3">
    <name type="scientific">Agrocybe pediades</name>
    <dbReference type="NCBI Taxonomy" id="84607"/>
    <lineage>
        <taxon>Eukaryota</taxon>
        <taxon>Fungi</taxon>
        <taxon>Dikarya</taxon>
        <taxon>Basidiomycota</taxon>
        <taxon>Agaricomycotina</taxon>
        <taxon>Agaricomycetes</taxon>
        <taxon>Agaricomycetidae</taxon>
        <taxon>Agaricales</taxon>
        <taxon>Agaricineae</taxon>
        <taxon>Strophariaceae</taxon>
        <taxon>Agrocybe</taxon>
    </lineage>
</organism>
<feature type="compositionally biased region" description="Polar residues" evidence="1">
    <location>
        <begin position="1705"/>
        <end position="1719"/>
    </location>
</feature>
<feature type="compositionally biased region" description="Polar residues" evidence="1">
    <location>
        <begin position="1672"/>
        <end position="1682"/>
    </location>
</feature>
<feature type="region of interest" description="Disordered" evidence="1">
    <location>
        <begin position="1896"/>
        <end position="1996"/>
    </location>
</feature>
<feature type="region of interest" description="Disordered" evidence="1">
    <location>
        <begin position="562"/>
        <end position="589"/>
    </location>
</feature>
<feature type="compositionally biased region" description="Polar residues" evidence="1">
    <location>
        <begin position="2201"/>
        <end position="2215"/>
    </location>
</feature>
<feature type="compositionally biased region" description="Basic and acidic residues" evidence="1">
    <location>
        <begin position="1049"/>
        <end position="1066"/>
    </location>
</feature>
<feature type="compositionally biased region" description="Low complexity" evidence="1">
    <location>
        <begin position="2234"/>
        <end position="2245"/>
    </location>
</feature>
<feature type="compositionally biased region" description="Acidic residues" evidence="1">
    <location>
        <begin position="2100"/>
        <end position="2116"/>
    </location>
</feature>
<dbReference type="EMBL" id="JAACJL010000058">
    <property type="protein sequence ID" value="KAF4610776.1"/>
    <property type="molecule type" value="Genomic_DNA"/>
</dbReference>
<feature type="compositionally biased region" description="Low complexity" evidence="1">
    <location>
        <begin position="1773"/>
        <end position="1784"/>
    </location>
</feature>